<proteinExistence type="predicted"/>
<organism evidence="1 2">
    <name type="scientific">Paraburkholderia tagetis</name>
    <dbReference type="NCBI Taxonomy" id="2913261"/>
    <lineage>
        <taxon>Bacteria</taxon>
        <taxon>Pseudomonadati</taxon>
        <taxon>Pseudomonadota</taxon>
        <taxon>Betaproteobacteria</taxon>
        <taxon>Burkholderiales</taxon>
        <taxon>Burkholderiaceae</taxon>
        <taxon>Paraburkholderia</taxon>
    </lineage>
</organism>
<dbReference type="RefSeq" id="WP_238466722.1">
    <property type="nucleotide sequence ID" value="NZ_JAKLJA010000028.1"/>
</dbReference>
<reference evidence="1" key="1">
    <citation type="submission" date="2022-01" db="EMBL/GenBank/DDBJ databases">
        <title>Genome sequence and assembly of Parabukholderia sp. RG36.</title>
        <authorList>
            <person name="Chhetri G."/>
        </authorList>
    </citation>
    <scope>NUCLEOTIDE SEQUENCE</scope>
    <source>
        <strain evidence="1">RG36</strain>
    </source>
</reference>
<dbReference type="EMBL" id="JAKLJA010000028">
    <property type="protein sequence ID" value="MCG5076807.1"/>
    <property type="molecule type" value="Genomic_DNA"/>
</dbReference>
<keyword evidence="2" id="KW-1185">Reference proteome</keyword>
<evidence type="ECO:0000313" key="1">
    <source>
        <dbReference type="EMBL" id="MCG5076807.1"/>
    </source>
</evidence>
<name>A0A9X1UJJ8_9BURK</name>
<dbReference type="AlphaFoldDB" id="A0A9X1UJJ8"/>
<accession>A0A9X1UJJ8</accession>
<comment type="caution">
    <text evidence="1">The sequence shown here is derived from an EMBL/GenBank/DDBJ whole genome shotgun (WGS) entry which is preliminary data.</text>
</comment>
<evidence type="ECO:0000313" key="2">
    <source>
        <dbReference type="Proteomes" id="UP001139308"/>
    </source>
</evidence>
<protein>
    <submittedName>
        <fullName evidence="1">Uncharacterized protein</fullName>
    </submittedName>
</protein>
<dbReference type="Proteomes" id="UP001139308">
    <property type="component" value="Unassembled WGS sequence"/>
</dbReference>
<sequence>MALRGWLNGRRARSNAALPGDIDALARLVEGVDAERYFDVQAENAWQEAAGRWPLVAQLLELKAQPPRE</sequence>
<gene>
    <name evidence="1" type="ORF">L5014_26240</name>
</gene>